<feature type="transmembrane region" description="Helical" evidence="1">
    <location>
        <begin position="205"/>
        <end position="222"/>
    </location>
</feature>
<feature type="transmembrane region" description="Helical" evidence="1">
    <location>
        <begin position="252"/>
        <end position="270"/>
    </location>
</feature>
<name>A0A7W0CV69_9ACTN</name>
<sequence length="404" mass="43942">MPVWPLYLLFAGYPLWWSLGLGSFAAVLLAVPMMLVLVIRGGIRVPRGFGLWMVFLLLAVAAASRIDTPERLVGLVFRLMTYAGATVVFVYVYNLPRERLPLRRLVALVVVFWLWVVAGGFLGYLFPEGSLSTPMEHLLPGSLTGNSYVRDLVHPRFAEIQWPYGAPEPFQRPSAPFPYTNAWGSHFALLMPFVLLLMTTGSRRVRIVLGVVAAASLVPAFATLNRGMLLALGAGLVYVAVRFAVRGRLGLLVATAGLLVAAGAGAYASGVGDSIDVRTDHSTTTAGRQAVYTESFLATVESPVLGYGGPRPSRTLPISMGTQGHFWNVMFSFGFPALGLFCAVLWGLAWRTRSPATDERLWLHAVPVMAGFMIFYYGFDGGLQLVIVFTAAAALLRERREPAA</sequence>
<dbReference type="AlphaFoldDB" id="A0A7W0CV69"/>
<proteinExistence type="predicted"/>
<gene>
    <name evidence="2" type="ORF">HNR30_009385</name>
</gene>
<keyword evidence="1" id="KW-1133">Transmembrane helix</keyword>
<feature type="transmembrane region" description="Helical" evidence="1">
    <location>
        <begin position="179"/>
        <end position="198"/>
    </location>
</feature>
<keyword evidence="3" id="KW-1185">Reference proteome</keyword>
<evidence type="ECO:0008006" key="4">
    <source>
        <dbReference type="Google" id="ProtNLM"/>
    </source>
</evidence>
<keyword evidence="1" id="KW-0472">Membrane</keyword>
<feature type="transmembrane region" description="Helical" evidence="1">
    <location>
        <begin position="15"/>
        <end position="37"/>
    </location>
</feature>
<feature type="transmembrane region" description="Helical" evidence="1">
    <location>
        <begin position="72"/>
        <end position="93"/>
    </location>
</feature>
<evidence type="ECO:0000256" key="1">
    <source>
        <dbReference type="SAM" id="Phobius"/>
    </source>
</evidence>
<feature type="transmembrane region" description="Helical" evidence="1">
    <location>
        <begin position="49"/>
        <end position="66"/>
    </location>
</feature>
<dbReference type="Proteomes" id="UP000530928">
    <property type="component" value="Unassembled WGS sequence"/>
</dbReference>
<feature type="transmembrane region" description="Helical" evidence="1">
    <location>
        <begin position="228"/>
        <end position="245"/>
    </location>
</feature>
<feature type="transmembrane region" description="Helical" evidence="1">
    <location>
        <begin position="105"/>
        <end position="126"/>
    </location>
</feature>
<comment type="caution">
    <text evidence="2">The sequence shown here is derived from an EMBL/GenBank/DDBJ whole genome shotgun (WGS) entry which is preliminary data.</text>
</comment>
<feature type="transmembrane region" description="Helical" evidence="1">
    <location>
        <begin position="361"/>
        <end position="379"/>
    </location>
</feature>
<feature type="transmembrane region" description="Helical" evidence="1">
    <location>
        <begin position="326"/>
        <end position="349"/>
    </location>
</feature>
<reference evidence="2 3" key="1">
    <citation type="submission" date="2020-07" db="EMBL/GenBank/DDBJ databases">
        <title>Genomic Encyclopedia of Type Strains, Phase IV (KMG-IV): sequencing the most valuable type-strain genomes for metagenomic binning, comparative biology and taxonomic classification.</title>
        <authorList>
            <person name="Goeker M."/>
        </authorList>
    </citation>
    <scope>NUCLEOTIDE SEQUENCE [LARGE SCALE GENOMIC DNA]</scope>
    <source>
        <strain evidence="2 3">DSM 45533</strain>
    </source>
</reference>
<protein>
    <recommendedName>
        <fullName evidence="4">O-antigen ligase domain-containing protein</fullName>
    </recommendedName>
</protein>
<evidence type="ECO:0000313" key="3">
    <source>
        <dbReference type="Proteomes" id="UP000530928"/>
    </source>
</evidence>
<dbReference type="EMBL" id="JACDUR010000015">
    <property type="protein sequence ID" value="MBA2897979.1"/>
    <property type="molecule type" value="Genomic_DNA"/>
</dbReference>
<organism evidence="2 3">
    <name type="scientific">Nonomuraea soli</name>
    <dbReference type="NCBI Taxonomy" id="1032476"/>
    <lineage>
        <taxon>Bacteria</taxon>
        <taxon>Bacillati</taxon>
        <taxon>Actinomycetota</taxon>
        <taxon>Actinomycetes</taxon>
        <taxon>Streptosporangiales</taxon>
        <taxon>Streptosporangiaceae</taxon>
        <taxon>Nonomuraea</taxon>
    </lineage>
</organism>
<dbReference type="RefSeq" id="WP_181616651.1">
    <property type="nucleotide sequence ID" value="NZ_BAABAM010000018.1"/>
</dbReference>
<keyword evidence="1" id="KW-0812">Transmembrane</keyword>
<accession>A0A7W0CV69</accession>
<evidence type="ECO:0000313" key="2">
    <source>
        <dbReference type="EMBL" id="MBA2897979.1"/>
    </source>
</evidence>